<evidence type="ECO:0000256" key="8">
    <source>
        <dbReference type="RuleBase" id="RU000461"/>
    </source>
</evidence>
<feature type="binding site" description="axial binding residue" evidence="7">
    <location>
        <position position="439"/>
    </location>
    <ligand>
        <name>heme</name>
        <dbReference type="ChEBI" id="CHEBI:30413"/>
    </ligand>
    <ligandPart>
        <name>Fe</name>
        <dbReference type="ChEBI" id="CHEBI:18248"/>
    </ligandPart>
</feature>
<keyword evidence="5 7" id="KW-0408">Iron</keyword>
<accession>A0AA39QSG9</accession>
<keyword evidence="7 8" id="KW-0349">Heme</keyword>
<organism evidence="9 10">
    <name type="scientific">Cladonia borealis</name>
    <dbReference type="NCBI Taxonomy" id="184061"/>
    <lineage>
        <taxon>Eukaryota</taxon>
        <taxon>Fungi</taxon>
        <taxon>Dikarya</taxon>
        <taxon>Ascomycota</taxon>
        <taxon>Pezizomycotina</taxon>
        <taxon>Lecanoromycetes</taxon>
        <taxon>OSLEUM clade</taxon>
        <taxon>Lecanoromycetidae</taxon>
        <taxon>Lecanorales</taxon>
        <taxon>Lecanorineae</taxon>
        <taxon>Cladoniaceae</taxon>
        <taxon>Cladonia</taxon>
    </lineage>
</organism>
<evidence type="ECO:0000256" key="1">
    <source>
        <dbReference type="ARBA" id="ARBA00001971"/>
    </source>
</evidence>
<dbReference type="PROSITE" id="PS00086">
    <property type="entry name" value="CYTOCHROME_P450"/>
    <property type="match status" value="1"/>
</dbReference>
<dbReference type="InterPro" id="IPR050121">
    <property type="entry name" value="Cytochrome_P450_monoxygenase"/>
</dbReference>
<gene>
    <name evidence="9" type="ORF">JMJ35_010154</name>
</gene>
<evidence type="ECO:0008006" key="11">
    <source>
        <dbReference type="Google" id="ProtNLM"/>
    </source>
</evidence>
<evidence type="ECO:0000256" key="5">
    <source>
        <dbReference type="ARBA" id="ARBA00023004"/>
    </source>
</evidence>
<dbReference type="GO" id="GO:0020037">
    <property type="term" value="F:heme binding"/>
    <property type="evidence" value="ECO:0007669"/>
    <property type="project" value="InterPro"/>
</dbReference>
<dbReference type="PRINTS" id="PR00465">
    <property type="entry name" value="EP450IV"/>
</dbReference>
<keyword evidence="4 8" id="KW-0560">Oxidoreductase</keyword>
<evidence type="ECO:0000256" key="7">
    <source>
        <dbReference type="PIRSR" id="PIRSR602403-1"/>
    </source>
</evidence>
<dbReference type="Pfam" id="PF00067">
    <property type="entry name" value="p450"/>
    <property type="match status" value="1"/>
</dbReference>
<dbReference type="GO" id="GO:0016705">
    <property type="term" value="F:oxidoreductase activity, acting on paired donors, with incorporation or reduction of molecular oxygen"/>
    <property type="evidence" value="ECO:0007669"/>
    <property type="project" value="InterPro"/>
</dbReference>
<comment type="caution">
    <text evidence="9">The sequence shown here is derived from an EMBL/GenBank/DDBJ whole genome shotgun (WGS) entry which is preliminary data.</text>
</comment>
<dbReference type="InterPro" id="IPR002403">
    <property type="entry name" value="Cyt_P450_E_grp-IV"/>
</dbReference>
<dbReference type="InterPro" id="IPR036396">
    <property type="entry name" value="Cyt_P450_sf"/>
</dbReference>
<dbReference type="InterPro" id="IPR001128">
    <property type="entry name" value="Cyt_P450"/>
</dbReference>
<dbReference type="Proteomes" id="UP001166286">
    <property type="component" value="Unassembled WGS sequence"/>
</dbReference>
<keyword evidence="10" id="KW-1185">Reference proteome</keyword>
<comment type="similarity">
    <text evidence="2 8">Belongs to the cytochrome P450 family.</text>
</comment>
<dbReference type="CDD" id="cd11062">
    <property type="entry name" value="CYP58-like"/>
    <property type="match status" value="1"/>
</dbReference>
<comment type="cofactor">
    <cofactor evidence="1 7">
        <name>heme</name>
        <dbReference type="ChEBI" id="CHEBI:30413"/>
    </cofactor>
</comment>
<proteinExistence type="inferred from homology"/>
<evidence type="ECO:0000313" key="10">
    <source>
        <dbReference type="Proteomes" id="UP001166286"/>
    </source>
</evidence>
<dbReference type="PANTHER" id="PTHR24305:SF157">
    <property type="entry name" value="N-ACETYLTRYPTOPHAN 6-HYDROXYLASE IVOC-RELATED"/>
    <property type="match status" value="1"/>
</dbReference>
<dbReference type="GO" id="GO:0004497">
    <property type="term" value="F:monooxygenase activity"/>
    <property type="evidence" value="ECO:0007669"/>
    <property type="project" value="UniProtKB-KW"/>
</dbReference>
<dbReference type="GO" id="GO:0005506">
    <property type="term" value="F:iron ion binding"/>
    <property type="evidence" value="ECO:0007669"/>
    <property type="project" value="InterPro"/>
</dbReference>
<evidence type="ECO:0000256" key="6">
    <source>
        <dbReference type="ARBA" id="ARBA00023033"/>
    </source>
</evidence>
<dbReference type="SUPFAM" id="SSF48264">
    <property type="entry name" value="Cytochrome P450"/>
    <property type="match status" value="1"/>
</dbReference>
<dbReference type="Gene3D" id="1.10.630.10">
    <property type="entry name" value="Cytochrome P450"/>
    <property type="match status" value="1"/>
</dbReference>
<dbReference type="EMBL" id="JAFEKC020000023">
    <property type="protein sequence ID" value="KAK0507631.1"/>
    <property type="molecule type" value="Genomic_DNA"/>
</dbReference>
<reference evidence="9" key="1">
    <citation type="submission" date="2023-03" db="EMBL/GenBank/DDBJ databases">
        <title>Complete genome of Cladonia borealis.</title>
        <authorList>
            <person name="Park H."/>
        </authorList>
    </citation>
    <scope>NUCLEOTIDE SEQUENCE</scope>
    <source>
        <strain evidence="9">ANT050790</strain>
    </source>
</reference>
<keyword evidence="3 7" id="KW-0479">Metal-binding</keyword>
<dbReference type="AlphaFoldDB" id="A0AA39QSG9"/>
<sequence length="498" mass="56535">MPPGLFTVLATLILAQLGWCIVVSLYRLFFHPLAKIPGPRLAALTSCYEFYYDVIQPGRYIWKIKSLHEQYGPIIRVTPREVHIKDLDFLDTIYPSSNMHKRDKDWVQTRGLDVGMSASGTIPHELHRRRREALRPFFSQKNVLTLEPLIRNKVSQLCTFLEESDGPVNLYDLYYALARDVVFQYSFGKDSNVLGDVGEAAILRKNLTQLLRGVKVTKHLHLLFRCIKSLPVSIAKYIMPRGVRNMKDLTISIRSEIECVLADTTNSQISSQRSIFYELRDNPALPASEKSASRLQQEGTLLVMAATESTAKAIGVTHFHLLANPTILSKLRAELKMTTNPSILELQRLPYLSAVCNEGVRLSFGLTGRNARIAPDENLQYRQWTIPAGTPMSMVTLCIHTDENIFPDPWRFDPDRWLGAAGKERMRYQYGFGKGGRKCLGIELANAELFLTIATVVRYDMKLFKTDVSDVEFRHDFQVAHSKLDSQGIRAVVKGNSW</sequence>
<keyword evidence="6 8" id="KW-0503">Monooxygenase</keyword>
<evidence type="ECO:0000313" key="9">
    <source>
        <dbReference type="EMBL" id="KAK0507631.1"/>
    </source>
</evidence>
<evidence type="ECO:0000256" key="2">
    <source>
        <dbReference type="ARBA" id="ARBA00010617"/>
    </source>
</evidence>
<evidence type="ECO:0000256" key="3">
    <source>
        <dbReference type="ARBA" id="ARBA00022723"/>
    </source>
</evidence>
<dbReference type="InterPro" id="IPR017972">
    <property type="entry name" value="Cyt_P450_CS"/>
</dbReference>
<protein>
    <recommendedName>
        <fullName evidence="11">Cytochrome P450</fullName>
    </recommendedName>
</protein>
<evidence type="ECO:0000256" key="4">
    <source>
        <dbReference type="ARBA" id="ARBA00023002"/>
    </source>
</evidence>
<dbReference type="PANTHER" id="PTHR24305">
    <property type="entry name" value="CYTOCHROME P450"/>
    <property type="match status" value="1"/>
</dbReference>
<name>A0AA39QSG9_9LECA</name>